<dbReference type="InterPro" id="IPR050345">
    <property type="entry name" value="Aliph_Amidase/BUP"/>
</dbReference>
<dbReference type="Pfam" id="PF00795">
    <property type="entry name" value="CN_hydrolase"/>
    <property type="match status" value="1"/>
</dbReference>
<sequence length="269" mass="29679">MKIALAQIYPTLGNLAANYALLEKEILAARQNGARLIIFPELALTGYLLKDQVFDLLPGADEYLPKLKKLSAGIDIILGSIESQNSRAYNAAFYLSGGELVHTHRKVYLPTYGMFDEKRYFSAGSQFQTFASVLGPTAILICEDAWHFSSAYLAASAGAENVVIISSSPYRAGIEKQWQNIQSGIAENLAVNVLYCNRAGVEDGVTFWGGSVVYTDDGQPLGRAAELKPETLLLDLPENREARQQSVFVRDERPEVVLKELSRIWQSVL</sequence>
<dbReference type="GO" id="GO:0050126">
    <property type="term" value="F:N-carbamoylputrescine amidase activity"/>
    <property type="evidence" value="ECO:0007669"/>
    <property type="project" value="TreeGrafter"/>
</dbReference>
<dbReference type="AlphaFoldDB" id="A0A388T8V9"/>
<dbReference type="SUPFAM" id="SSF56317">
    <property type="entry name" value="Carbon-nitrogen hydrolase"/>
    <property type="match status" value="1"/>
</dbReference>
<reference evidence="3 4" key="1">
    <citation type="journal article" date="2019" name="ISME J.">
        <title>Genome analyses of uncultured TG2/ZB3 bacteria in 'Margulisbacteria' specifically attached to ectosymbiotic spirochetes of protists in the termite gut.</title>
        <authorList>
            <person name="Utami Y.D."/>
            <person name="Kuwahara H."/>
            <person name="Igai K."/>
            <person name="Murakami T."/>
            <person name="Sugaya K."/>
            <person name="Morikawa T."/>
            <person name="Nagura Y."/>
            <person name="Yuki M."/>
            <person name="Deevong P."/>
            <person name="Inoue T."/>
            <person name="Kihara K."/>
            <person name="Lo N."/>
            <person name="Yamada A."/>
            <person name="Ohkuma M."/>
            <person name="Hongoh Y."/>
        </authorList>
    </citation>
    <scope>NUCLEOTIDE SEQUENCE [LARGE SCALE GENOMIC DNA]</scope>
    <source>
        <strain evidence="3">NkOx7-01</strain>
    </source>
</reference>
<dbReference type="GO" id="GO:0033388">
    <property type="term" value="P:putrescine biosynthetic process from arginine"/>
    <property type="evidence" value="ECO:0007669"/>
    <property type="project" value="TreeGrafter"/>
</dbReference>
<keyword evidence="4" id="KW-1185">Reference proteome</keyword>
<dbReference type="InterPro" id="IPR003010">
    <property type="entry name" value="C-N_Hydrolase"/>
</dbReference>
<evidence type="ECO:0000256" key="1">
    <source>
        <dbReference type="ARBA" id="ARBA00022801"/>
    </source>
</evidence>
<gene>
    <name evidence="3" type="primary">nit2</name>
    <name evidence="3" type="ORF">NO1_0503</name>
</gene>
<evidence type="ECO:0000313" key="3">
    <source>
        <dbReference type="EMBL" id="GBR73049.1"/>
    </source>
</evidence>
<keyword evidence="1 3" id="KW-0378">Hydrolase</keyword>
<evidence type="ECO:0000313" key="4">
    <source>
        <dbReference type="Proteomes" id="UP000269352"/>
    </source>
</evidence>
<accession>A0A388T8V9</accession>
<feature type="domain" description="CN hydrolase" evidence="2">
    <location>
        <begin position="1"/>
        <end position="238"/>
    </location>
</feature>
<dbReference type="Proteomes" id="UP000269352">
    <property type="component" value="Unassembled WGS sequence"/>
</dbReference>
<comment type="caution">
    <text evidence="3">The sequence shown here is derived from an EMBL/GenBank/DDBJ whole genome shotgun (WGS) entry which is preliminary data.</text>
</comment>
<dbReference type="InterPro" id="IPR036526">
    <property type="entry name" value="C-N_Hydrolase_sf"/>
</dbReference>
<protein>
    <submittedName>
        <fullName evidence="3">Carbon-nitrogen hydrolase</fullName>
    </submittedName>
</protein>
<dbReference type="Gene3D" id="3.60.110.10">
    <property type="entry name" value="Carbon-nitrogen hydrolase"/>
    <property type="match status" value="1"/>
</dbReference>
<dbReference type="EMBL" id="BGZN01000005">
    <property type="protein sequence ID" value="GBR73049.1"/>
    <property type="molecule type" value="Genomic_DNA"/>
</dbReference>
<proteinExistence type="predicted"/>
<dbReference type="PROSITE" id="PS50263">
    <property type="entry name" value="CN_HYDROLASE"/>
    <property type="match status" value="1"/>
</dbReference>
<name>A0A388T8V9_TERA1</name>
<evidence type="ECO:0000259" key="2">
    <source>
        <dbReference type="PROSITE" id="PS50263"/>
    </source>
</evidence>
<dbReference type="PANTHER" id="PTHR43674">
    <property type="entry name" value="NITRILASE C965.09-RELATED"/>
    <property type="match status" value="1"/>
</dbReference>
<dbReference type="PANTHER" id="PTHR43674:SF2">
    <property type="entry name" value="BETA-UREIDOPROPIONASE"/>
    <property type="match status" value="1"/>
</dbReference>
<organism evidence="3 4">
    <name type="scientific">Termititenax aidoneus</name>
    <dbReference type="NCBI Taxonomy" id="2218524"/>
    <lineage>
        <taxon>Bacteria</taxon>
        <taxon>Bacillati</taxon>
        <taxon>Candidatus Margulisiibacteriota</taxon>
        <taxon>Candidatus Termititenacia</taxon>
        <taxon>Candidatus Termititenacales</taxon>
        <taxon>Candidatus Termititenacaceae</taxon>
        <taxon>Candidatus Termititenax</taxon>
    </lineage>
</organism>